<keyword evidence="5 8" id="KW-0812">Transmembrane</keyword>
<feature type="domain" description="Casparian strip membrane protein" evidence="10">
    <location>
        <begin position="123"/>
        <end position="275"/>
    </location>
</feature>
<dbReference type="Proteomes" id="UP001359559">
    <property type="component" value="Unassembled WGS sequence"/>
</dbReference>
<sequence>MTTTKSEKKEERMKMCPKEDKEEVQDIKKKKKEHPVSESPKSTSFNNSSSDRHYTKPPSAPLSAKEIHSHSMSSDGDLQMVVANSDHEAIPEPVTKTLMSVMNDIGEVEQQDITSSGVMSGNKWYIVLLVMRIIGFVLCKIGFAIVAADKVTVFRRVLIYWNNHYEVVPSLYRLYQHPEFKYLLSINVFGFVYSGIQIGDLLKYFITKTHTFHLDPKLRGYFNIAMDQVLAYCLISASSSAATGVSYWKKYLLGANKFVDMANASVAFSFVAFLAFATSSLVSAVILSPFA</sequence>
<evidence type="ECO:0000256" key="4">
    <source>
        <dbReference type="ARBA" id="ARBA00022475"/>
    </source>
</evidence>
<name>A0AAN9IGI1_CLITE</name>
<keyword evidence="12" id="KW-1185">Reference proteome</keyword>
<feature type="transmembrane region" description="Helical" evidence="8">
    <location>
        <begin position="268"/>
        <end position="290"/>
    </location>
</feature>
<evidence type="ECO:0000256" key="6">
    <source>
        <dbReference type="ARBA" id="ARBA00022989"/>
    </source>
</evidence>
<dbReference type="PANTHER" id="PTHR33573:SF38">
    <property type="entry name" value="CASP-LIKE PROTEIN 4A1"/>
    <property type="match status" value="1"/>
</dbReference>
<evidence type="ECO:0000256" key="1">
    <source>
        <dbReference type="ARBA" id="ARBA00004651"/>
    </source>
</evidence>
<organism evidence="11 12">
    <name type="scientific">Clitoria ternatea</name>
    <name type="common">Butterfly pea</name>
    <dbReference type="NCBI Taxonomy" id="43366"/>
    <lineage>
        <taxon>Eukaryota</taxon>
        <taxon>Viridiplantae</taxon>
        <taxon>Streptophyta</taxon>
        <taxon>Embryophyta</taxon>
        <taxon>Tracheophyta</taxon>
        <taxon>Spermatophyta</taxon>
        <taxon>Magnoliopsida</taxon>
        <taxon>eudicotyledons</taxon>
        <taxon>Gunneridae</taxon>
        <taxon>Pentapetalae</taxon>
        <taxon>rosids</taxon>
        <taxon>fabids</taxon>
        <taxon>Fabales</taxon>
        <taxon>Fabaceae</taxon>
        <taxon>Papilionoideae</taxon>
        <taxon>50 kb inversion clade</taxon>
        <taxon>NPAAA clade</taxon>
        <taxon>indigoferoid/millettioid clade</taxon>
        <taxon>Phaseoleae</taxon>
        <taxon>Clitoria</taxon>
    </lineage>
</organism>
<evidence type="ECO:0000256" key="8">
    <source>
        <dbReference type="RuleBase" id="RU361233"/>
    </source>
</evidence>
<evidence type="ECO:0000256" key="9">
    <source>
        <dbReference type="SAM" id="MobiDB-lite"/>
    </source>
</evidence>
<feature type="region of interest" description="Disordered" evidence="9">
    <location>
        <begin position="1"/>
        <end position="69"/>
    </location>
</feature>
<dbReference type="Pfam" id="PF04535">
    <property type="entry name" value="CASP_dom"/>
    <property type="match status" value="1"/>
</dbReference>
<feature type="transmembrane region" description="Helical" evidence="8">
    <location>
        <begin position="229"/>
        <end position="248"/>
    </location>
</feature>
<proteinExistence type="inferred from homology"/>
<evidence type="ECO:0000256" key="2">
    <source>
        <dbReference type="ARBA" id="ARBA00007651"/>
    </source>
</evidence>
<evidence type="ECO:0000313" key="11">
    <source>
        <dbReference type="EMBL" id="KAK7271676.1"/>
    </source>
</evidence>
<feature type="compositionally biased region" description="Low complexity" evidence="9">
    <location>
        <begin position="37"/>
        <end position="49"/>
    </location>
</feature>
<dbReference type="InterPro" id="IPR006702">
    <property type="entry name" value="CASP_dom"/>
</dbReference>
<comment type="subunit">
    <text evidence="3 8">Homodimer and heterodimers.</text>
</comment>
<dbReference type="PANTHER" id="PTHR33573">
    <property type="entry name" value="CASP-LIKE PROTEIN 4A4"/>
    <property type="match status" value="1"/>
</dbReference>
<dbReference type="EMBL" id="JAYKXN010000007">
    <property type="protein sequence ID" value="KAK7271676.1"/>
    <property type="molecule type" value="Genomic_DNA"/>
</dbReference>
<comment type="similarity">
    <text evidence="2 8">Belongs to the Casparian strip membrane proteins (CASP) family.</text>
</comment>
<keyword evidence="6 8" id="KW-1133">Transmembrane helix</keyword>
<evidence type="ECO:0000259" key="10">
    <source>
        <dbReference type="Pfam" id="PF04535"/>
    </source>
</evidence>
<feature type="transmembrane region" description="Helical" evidence="8">
    <location>
        <begin position="182"/>
        <end position="202"/>
    </location>
</feature>
<evidence type="ECO:0000256" key="3">
    <source>
        <dbReference type="ARBA" id="ARBA00011489"/>
    </source>
</evidence>
<evidence type="ECO:0000256" key="5">
    <source>
        <dbReference type="ARBA" id="ARBA00022692"/>
    </source>
</evidence>
<comment type="caution">
    <text evidence="11">The sequence shown here is derived from an EMBL/GenBank/DDBJ whole genome shotgun (WGS) entry which is preliminary data.</text>
</comment>
<accession>A0AAN9IGI1</accession>
<reference evidence="11 12" key="1">
    <citation type="submission" date="2024-01" db="EMBL/GenBank/DDBJ databases">
        <title>The genomes of 5 underutilized Papilionoideae crops provide insights into root nodulation and disease resistance.</title>
        <authorList>
            <person name="Yuan L."/>
        </authorList>
    </citation>
    <scope>NUCLEOTIDE SEQUENCE [LARGE SCALE GENOMIC DNA]</scope>
    <source>
        <strain evidence="11">LY-2023</strain>
        <tissue evidence="11">Leaf</tissue>
    </source>
</reference>
<keyword evidence="4 8" id="KW-1003">Cell membrane</keyword>
<dbReference type="GO" id="GO:0005886">
    <property type="term" value="C:plasma membrane"/>
    <property type="evidence" value="ECO:0007669"/>
    <property type="project" value="UniProtKB-SubCell"/>
</dbReference>
<evidence type="ECO:0000256" key="7">
    <source>
        <dbReference type="ARBA" id="ARBA00023136"/>
    </source>
</evidence>
<comment type="subcellular location">
    <subcellularLocation>
        <location evidence="1 8">Cell membrane</location>
        <topology evidence="1 8">Multi-pass membrane protein</topology>
    </subcellularLocation>
</comment>
<feature type="transmembrane region" description="Helical" evidence="8">
    <location>
        <begin position="124"/>
        <end position="148"/>
    </location>
</feature>
<dbReference type="AlphaFoldDB" id="A0AAN9IGI1"/>
<feature type="compositionally biased region" description="Basic and acidic residues" evidence="9">
    <location>
        <begin position="1"/>
        <end position="27"/>
    </location>
</feature>
<keyword evidence="7 8" id="KW-0472">Membrane</keyword>
<protein>
    <recommendedName>
        <fullName evidence="8">CASP-like protein</fullName>
    </recommendedName>
</protein>
<evidence type="ECO:0000313" key="12">
    <source>
        <dbReference type="Proteomes" id="UP001359559"/>
    </source>
</evidence>
<gene>
    <name evidence="11" type="ORF">RJT34_27775</name>
</gene>